<proteinExistence type="predicted"/>
<comment type="caution">
    <text evidence="1">The sequence shown here is derived from an EMBL/GenBank/DDBJ whole genome shotgun (WGS) entry which is preliminary data.</text>
</comment>
<dbReference type="Proteomes" id="UP000324800">
    <property type="component" value="Unassembled WGS sequence"/>
</dbReference>
<protein>
    <submittedName>
        <fullName evidence="1">Uncharacterized protein</fullName>
    </submittedName>
</protein>
<accession>A0A5J4VQB0</accession>
<reference evidence="1 2" key="1">
    <citation type="submission" date="2019-03" db="EMBL/GenBank/DDBJ databases">
        <title>Single cell metagenomics reveals metabolic interactions within the superorganism composed of flagellate Streblomastix strix and complex community of Bacteroidetes bacteria on its surface.</title>
        <authorList>
            <person name="Treitli S.C."/>
            <person name="Kolisko M."/>
            <person name="Husnik F."/>
            <person name="Keeling P."/>
            <person name="Hampl V."/>
        </authorList>
    </citation>
    <scope>NUCLEOTIDE SEQUENCE [LARGE SCALE GENOMIC DNA]</scope>
    <source>
        <strain evidence="1">ST1C</strain>
    </source>
</reference>
<gene>
    <name evidence="1" type="ORF">EZS28_019989</name>
</gene>
<organism evidence="1 2">
    <name type="scientific">Streblomastix strix</name>
    <dbReference type="NCBI Taxonomy" id="222440"/>
    <lineage>
        <taxon>Eukaryota</taxon>
        <taxon>Metamonada</taxon>
        <taxon>Preaxostyla</taxon>
        <taxon>Oxymonadida</taxon>
        <taxon>Streblomastigidae</taxon>
        <taxon>Streblomastix</taxon>
    </lineage>
</organism>
<dbReference type="EMBL" id="SNRW01005736">
    <property type="protein sequence ID" value="KAA6384483.1"/>
    <property type="molecule type" value="Genomic_DNA"/>
</dbReference>
<sequence>LQRVSLPPTPLQDFNSTIVQLTRLFAQLSQEPPCDFNSTIVQLTPAAIQPNTVQLTHKYVIQGSGLYEDFNSTIVQLTLVTRPINTLTSEVLPSIRKTFQFYNSPINTNSPKGDRLVVP</sequence>
<feature type="non-terminal residue" evidence="1">
    <location>
        <position position="1"/>
    </location>
</feature>
<evidence type="ECO:0000313" key="2">
    <source>
        <dbReference type="Proteomes" id="UP000324800"/>
    </source>
</evidence>
<evidence type="ECO:0000313" key="1">
    <source>
        <dbReference type="EMBL" id="KAA6384483.1"/>
    </source>
</evidence>
<dbReference type="AlphaFoldDB" id="A0A5J4VQB0"/>
<name>A0A5J4VQB0_9EUKA</name>